<dbReference type="EMBL" id="OZ021744">
    <property type="protein sequence ID" value="CAK9310854.1"/>
    <property type="molecule type" value="Genomic_DNA"/>
</dbReference>
<organism evidence="1 2">
    <name type="scientific">Citrullus colocynthis</name>
    <name type="common">colocynth</name>
    <dbReference type="NCBI Taxonomy" id="252529"/>
    <lineage>
        <taxon>Eukaryota</taxon>
        <taxon>Viridiplantae</taxon>
        <taxon>Streptophyta</taxon>
        <taxon>Embryophyta</taxon>
        <taxon>Tracheophyta</taxon>
        <taxon>Spermatophyta</taxon>
        <taxon>Magnoliopsida</taxon>
        <taxon>eudicotyledons</taxon>
        <taxon>Gunneridae</taxon>
        <taxon>Pentapetalae</taxon>
        <taxon>rosids</taxon>
        <taxon>fabids</taxon>
        <taxon>Cucurbitales</taxon>
        <taxon>Cucurbitaceae</taxon>
        <taxon>Benincaseae</taxon>
        <taxon>Citrullus</taxon>
    </lineage>
</organism>
<sequence>MVLIFLVDISHLFVAERYFEVSKIQLRATWILPCSLKRAELKHPATVNLGWLWLVQQMSGVEIATQCSLIYKIEVNC</sequence>
<gene>
    <name evidence="1" type="ORF">CITCOLO1_LOCUS2495</name>
</gene>
<evidence type="ECO:0000313" key="2">
    <source>
        <dbReference type="Proteomes" id="UP001642487"/>
    </source>
</evidence>
<keyword evidence="2" id="KW-1185">Reference proteome</keyword>
<name>A0ABP0XS46_9ROSI</name>
<accession>A0ABP0XS46</accession>
<proteinExistence type="predicted"/>
<evidence type="ECO:0000313" key="1">
    <source>
        <dbReference type="EMBL" id="CAK9310854.1"/>
    </source>
</evidence>
<protein>
    <submittedName>
        <fullName evidence="1">Uncharacterized protein</fullName>
    </submittedName>
</protein>
<reference evidence="1 2" key="1">
    <citation type="submission" date="2024-03" db="EMBL/GenBank/DDBJ databases">
        <authorList>
            <person name="Gkanogiannis A."/>
            <person name="Becerra Lopez-Lavalle L."/>
        </authorList>
    </citation>
    <scope>NUCLEOTIDE SEQUENCE [LARGE SCALE GENOMIC DNA]</scope>
</reference>
<dbReference type="Proteomes" id="UP001642487">
    <property type="component" value="Chromosome 10"/>
</dbReference>